<accession>A0A238VKJ9</accession>
<dbReference type="AlphaFoldDB" id="A0A238VKJ9"/>
<evidence type="ECO:0000313" key="1">
    <source>
        <dbReference type="EMBL" id="SNR34756.1"/>
    </source>
</evidence>
<name>A0A238VKJ9_9FLAO</name>
<dbReference type="RefSeq" id="WP_089376965.1">
    <property type="nucleotide sequence ID" value="NZ_FZNX01000001.1"/>
</dbReference>
<dbReference type="EMBL" id="FZNX01000001">
    <property type="protein sequence ID" value="SNR34756.1"/>
    <property type="molecule type" value="Genomic_DNA"/>
</dbReference>
<dbReference type="Proteomes" id="UP000198412">
    <property type="component" value="Unassembled WGS sequence"/>
</dbReference>
<gene>
    <name evidence="1" type="ORF">SAMN04488111_0632</name>
</gene>
<evidence type="ECO:0000313" key="2">
    <source>
        <dbReference type="Proteomes" id="UP000198412"/>
    </source>
</evidence>
<sequence length="73" mass="8544">MKTEIPDIEVLFPNEDSAKSRKLILENESEYLQISAFDNESKEDCVLVFNENQLTLLRDQINVFLKNKLLDKI</sequence>
<reference evidence="2" key="1">
    <citation type="submission" date="2017-06" db="EMBL/GenBank/DDBJ databases">
        <authorList>
            <person name="Varghese N."/>
            <person name="Submissions S."/>
        </authorList>
    </citation>
    <scope>NUCLEOTIDE SEQUENCE [LARGE SCALE GENOMIC DNA]</scope>
    <source>
        <strain evidence="2">DSM 27993</strain>
    </source>
</reference>
<proteinExistence type="predicted"/>
<organism evidence="1 2">
    <name type="scientific">Lutibacter flavus</name>
    <dbReference type="NCBI Taxonomy" id="691689"/>
    <lineage>
        <taxon>Bacteria</taxon>
        <taxon>Pseudomonadati</taxon>
        <taxon>Bacteroidota</taxon>
        <taxon>Flavobacteriia</taxon>
        <taxon>Flavobacteriales</taxon>
        <taxon>Flavobacteriaceae</taxon>
        <taxon>Lutibacter</taxon>
    </lineage>
</organism>
<protein>
    <submittedName>
        <fullName evidence="1">Uncharacterized protein</fullName>
    </submittedName>
</protein>
<keyword evidence="2" id="KW-1185">Reference proteome</keyword>